<evidence type="ECO:0000259" key="7">
    <source>
        <dbReference type="Pfam" id="PF17676"/>
    </source>
</evidence>
<keyword evidence="3" id="KW-0645">Protease</keyword>
<dbReference type="Gene3D" id="3.40.50.10740">
    <property type="entry name" value="Class I glutamine amidotransferase-like"/>
    <property type="match status" value="1"/>
</dbReference>
<evidence type="ECO:0000256" key="5">
    <source>
        <dbReference type="ARBA" id="ARBA00022825"/>
    </source>
</evidence>
<evidence type="ECO:0000259" key="6">
    <source>
        <dbReference type="Pfam" id="PF02016"/>
    </source>
</evidence>
<dbReference type="InterPro" id="IPR029062">
    <property type="entry name" value="Class_I_gatase-like"/>
</dbReference>
<dbReference type="Pfam" id="PF02016">
    <property type="entry name" value="Peptidase_S66"/>
    <property type="match status" value="1"/>
</dbReference>
<comment type="caution">
    <text evidence="8">The sequence shown here is derived from an EMBL/GenBank/DDBJ whole genome shotgun (WGS) entry which is preliminary data.</text>
</comment>
<evidence type="ECO:0000256" key="1">
    <source>
        <dbReference type="ARBA" id="ARBA00010233"/>
    </source>
</evidence>
<evidence type="ECO:0000256" key="2">
    <source>
        <dbReference type="ARBA" id="ARBA00022645"/>
    </source>
</evidence>
<name>A0ABR6BCY4_9PSEU</name>
<dbReference type="Gene3D" id="3.50.30.60">
    <property type="entry name" value="LD-carboxypeptidase A C-terminal domain-like"/>
    <property type="match status" value="1"/>
</dbReference>
<dbReference type="Proteomes" id="UP000517916">
    <property type="component" value="Unassembled WGS sequence"/>
</dbReference>
<dbReference type="InterPro" id="IPR040921">
    <property type="entry name" value="Peptidase_S66C"/>
</dbReference>
<dbReference type="RefSeq" id="WP_182836875.1">
    <property type="nucleotide sequence ID" value="NZ_BAAABQ010000001.1"/>
</dbReference>
<evidence type="ECO:0000313" key="8">
    <source>
        <dbReference type="EMBL" id="MBA8924660.1"/>
    </source>
</evidence>
<reference evidence="8 9" key="1">
    <citation type="submission" date="2020-08" db="EMBL/GenBank/DDBJ databases">
        <title>Genomic Encyclopedia of Archaeal and Bacterial Type Strains, Phase II (KMG-II): from individual species to whole genera.</title>
        <authorList>
            <person name="Goeker M."/>
        </authorList>
    </citation>
    <scope>NUCLEOTIDE SEQUENCE [LARGE SCALE GENOMIC DNA]</scope>
    <source>
        <strain evidence="8 9">DSM 43850</strain>
    </source>
</reference>
<dbReference type="EMBL" id="JACJID010000001">
    <property type="protein sequence ID" value="MBA8924660.1"/>
    <property type="molecule type" value="Genomic_DNA"/>
</dbReference>
<dbReference type="InterPro" id="IPR003507">
    <property type="entry name" value="S66_fam"/>
</dbReference>
<evidence type="ECO:0000256" key="3">
    <source>
        <dbReference type="ARBA" id="ARBA00022670"/>
    </source>
</evidence>
<dbReference type="SUPFAM" id="SSF141986">
    <property type="entry name" value="LD-carboxypeptidase A C-terminal domain-like"/>
    <property type="match status" value="1"/>
</dbReference>
<evidence type="ECO:0000256" key="4">
    <source>
        <dbReference type="ARBA" id="ARBA00022801"/>
    </source>
</evidence>
<dbReference type="SUPFAM" id="SSF52317">
    <property type="entry name" value="Class I glutamine amidotransferase-like"/>
    <property type="match status" value="1"/>
</dbReference>
<keyword evidence="5" id="KW-0720">Serine protease</keyword>
<protein>
    <submittedName>
        <fullName evidence="8">Muramoyltetrapeptide carboxypeptidase</fullName>
        <ecNumber evidence="8">3.4.17.13</ecNumber>
    </submittedName>
</protein>
<feature type="domain" description="LD-carboxypeptidase C-terminal" evidence="7">
    <location>
        <begin position="180"/>
        <end position="291"/>
    </location>
</feature>
<dbReference type="InterPro" id="IPR027478">
    <property type="entry name" value="LdcA_N"/>
</dbReference>
<comment type="similarity">
    <text evidence="1">Belongs to the peptidase S66 family.</text>
</comment>
<evidence type="ECO:0000313" key="9">
    <source>
        <dbReference type="Proteomes" id="UP000517916"/>
    </source>
</evidence>
<feature type="domain" description="LD-carboxypeptidase N-terminal" evidence="6">
    <location>
        <begin position="14"/>
        <end position="133"/>
    </location>
</feature>
<proteinExistence type="inferred from homology"/>
<accession>A0ABR6BCY4</accession>
<dbReference type="EC" id="3.4.17.13" evidence="8"/>
<dbReference type="GO" id="GO:0106415">
    <property type="term" value="F:muramoyltetrapeptide carboxypeptidase activity"/>
    <property type="evidence" value="ECO:0007669"/>
    <property type="project" value="UniProtKB-EC"/>
</dbReference>
<dbReference type="PIRSF" id="PIRSF028757">
    <property type="entry name" value="LD-carboxypeptidase"/>
    <property type="match status" value="1"/>
</dbReference>
<keyword evidence="2 8" id="KW-0121">Carboxypeptidase</keyword>
<dbReference type="PANTHER" id="PTHR30237:SF2">
    <property type="entry name" value="MUREIN TETRAPEPTIDE CARBOXYPEPTIDASE"/>
    <property type="match status" value="1"/>
</dbReference>
<keyword evidence="4 8" id="KW-0378">Hydrolase</keyword>
<keyword evidence="9" id="KW-1185">Reference proteome</keyword>
<dbReference type="Pfam" id="PF17676">
    <property type="entry name" value="Peptidase_S66C"/>
    <property type="match status" value="1"/>
</dbReference>
<dbReference type="CDD" id="cd07025">
    <property type="entry name" value="Peptidase_S66"/>
    <property type="match status" value="1"/>
</dbReference>
<gene>
    <name evidence="8" type="ORF">BC739_001857</name>
</gene>
<dbReference type="PANTHER" id="PTHR30237">
    <property type="entry name" value="MURAMOYLTETRAPEPTIDE CARBOXYPEPTIDASE"/>
    <property type="match status" value="1"/>
</dbReference>
<sequence>MRTRPSRLVPGDTVAVVAPAGPVPEELLTEGVRLLRGWGLDVRVGEHVLDRHEVFGYLAGSDADRAADLQRAWCDPAVSAVLGARGGYGCLRVLDHVDWAAMRAAGPKVFAGSSDLTAVHDAFAAHLDVVTLFAPMIGSAAFTGDPVAAEHLRRTLFEPDSVRVLTRPGAGALVGGRCTGFTSGGNASLVVSALGAHDAPPPPRGAVVLLEDVTEEPYRLDRILTQLLRAGWFEGVAGIALGSWSRCGDLADVRALMADRLGGLGVPVVWELGFGHCPGQLTVPLGVAAELDADAGTLTCVLPALL</sequence>
<organism evidence="8 9">
    <name type="scientific">Kutzneria viridogrisea</name>
    <dbReference type="NCBI Taxonomy" id="47990"/>
    <lineage>
        <taxon>Bacteria</taxon>
        <taxon>Bacillati</taxon>
        <taxon>Actinomycetota</taxon>
        <taxon>Actinomycetes</taxon>
        <taxon>Pseudonocardiales</taxon>
        <taxon>Pseudonocardiaceae</taxon>
        <taxon>Kutzneria</taxon>
    </lineage>
</organism>
<dbReference type="InterPro" id="IPR040449">
    <property type="entry name" value="Peptidase_S66_N"/>
</dbReference>
<dbReference type="InterPro" id="IPR027461">
    <property type="entry name" value="Carboxypeptidase_A_C_sf"/>
</dbReference>